<evidence type="ECO:0000313" key="9">
    <source>
        <dbReference type="EMBL" id="KAG7663888.1"/>
    </source>
</evidence>
<keyword evidence="3" id="KW-0645">Protease</keyword>
<keyword evidence="5" id="KW-0378">Hydrolase</keyword>
<evidence type="ECO:0000256" key="8">
    <source>
        <dbReference type="SAM" id="Phobius"/>
    </source>
</evidence>
<dbReference type="OrthoDB" id="4021813at2759"/>
<dbReference type="GO" id="GO:0008233">
    <property type="term" value="F:peptidase activity"/>
    <property type="evidence" value="ECO:0007669"/>
    <property type="project" value="UniProtKB-KW"/>
</dbReference>
<evidence type="ECO:0000256" key="7">
    <source>
        <dbReference type="ARBA" id="ARBA00023136"/>
    </source>
</evidence>
<feature type="transmembrane region" description="Helical" evidence="8">
    <location>
        <begin position="45"/>
        <end position="70"/>
    </location>
</feature>
<dbReference type="GO" id="GO:0005886">
    <property type="term" value="C:plasma membrane"/>
    <property type="evidence" value="ECO:0007669"/>
    <property type="project" value="UniProtKB-SubCell"/>
</dbReference>
<dbReference type="NCBIfam" id="TIGR04178">
    <property type="entry name" value="exo_archaeo"/>
    <property type="match status" value="1"/>
</dbReference>
<dbReference type="GeneID" id="73469377"/>
<evidence type="ECO:0000256" key="1">
    <source>
        <dbReference type="ARBA" id="ARBA00004651"/>
    </source>
</evidence>
<sequence length="147" mass="17411">MPSLEYKLEERSLSSVEDPFDYVNLLECKCDSCESWKHQSKRQTLWLFLGIVIPLLWIFNSIRILFMLFYKKHDPISVDQYLVFQNQKVFLPSNVAGLKRNENGHVIYHRKRRQEMFDGLGHSLLAFALYSVVVLMIVVTCYYIKNN</sequence>
<gene>
    <name evidence="9" type="ORF">J8A68_002576</name>
</gene>
<comment type="caution">
    <text evidence="9">The sequence shown here is derived from an EMBL/GenBank/DDBJ whole genome shotgun (WGS) entry which is preliminary data.</text>
</comment>
<evidence type="ECO:0000256" key="6">
    <source>
        <dbReference type="ARBA" id="ARBA00022989"/>
    </source>
</evidence>
<dbReference type="GO" id="GO:0006508">
    <property type="term" value="P:proteolysis"/>
    <property type="evidence" value="ECO:0007669"/>
    <property type="project" value="UniProtKB-KW"/>
</dbReference>
<keyword evidence="6 8" id="KW-1133">Transmembrane helix</keyword>
<dbReference type="RefSeq" id="XP_049264120.1">
    <property type="nucleotide sequence ID" value="XM_049406342.1"/>
</dbReference>
<accession>A0A8J5UIT5</accession>
<reference evidence="9 10" key="1">
    <citation type="journal article" date="2021" name="DNA Res.">
        <title>Genome analysis of Candida subhashii reveals its hybrid nature and dual mitochondrial genome conformations.</title>
        <authorList>
            <person name="Mixao V."/>
            <person name="Hegedusova E."/>
            <person name="Saus E."/>
            <person name="Pryszcz L.P."/>
            <person name="Cillingova A."/>
            <person name="Nosek J."/>
            <person name="Gabaldon T."/>
        </authorList>
    </citation>
    <scope>NUCLEOTIDE SEQUENCE [LARGE SCALE GENOMIC DNA]</scope>
    <source>
        <strain evidence="9 10">CBS 10753</strain>
    </source>
</reference>
<keyword evidence="10" id="KW-1185">Reference proteome</keyword>
<organism evidence="9 10">
    <name type="scientific">[Candida] subhashii</name>
    <dbReference type="NCBI Taxonomy" id="561895"/>
    <lineage>
        <taxon>Eukaryota</taxon>
        <taxon>Fungi</taxon>
        <taxon>Dikarya</taxon>
        <taxon>Ascomycota</taxon>
        <taxon>Saccharomycotina</taxon>
        <taxon>Pichiomycetes</taxon>
        <taxon>Debaryomycetaceae</taxon>
        <taxon>Spathaspora</taxon>
    </lineage>
</organism>
<evidence type="ECO:0000256" key="3">
    <source>
        <dbReference type="ARBA" id="ARBA00022670"/>
    </source>
</evidence>
<evidence type="ECO:0000256" key="2">
    <source>
        <dbReference type="ARBA" id="ARBA00022475"/>
    </source>
</evidence>
<name>A0A8J5UIT5_9ASCO</name>
<feature type="transmembrane region" description="Helical" evidence="8">
    <location>
        <begin position="124"/>
        <end position="144"/>
    </location>
</feature>
<dbReference type="AlphaFoldDB" id="A0A8J5UIT5"/>
<keyword evidence="4 8" id="KW-0812">Transmembrane</keyword>
<keyword evidence="2" id="KW-1003">Cell membrane</keyword>
<keyword evidence="7 8" id="KW-0472">Membrane</keyword>
<dbReference type="InterPro" id="IPR026392">
    <property type="entry name" value="Exo/Archaeosortase_dom"/>
</dbReference>
<proteinExistence type="predicted"/>
<dbReference type="EMBL" id="JAGSYN010000114">
    <property type="protein sequence ID" value="KAG7663888.1"/>
    <property type="molecule type" value="Genomic_DNA"/>
</dbReference>
<comment type="subcellular location">
    <subcellularLocation>
        <location evidence="1">Cell membrane</location>
        <topology evidence="1">Multi-pass membrane protein</topology>
    </subcellularLocation>
</comment>
<evidence type="ECO:0000256" key="5">
    <source>
        <dbReference type="ARBA" id="ARBA00022801"/>
    </source>
</evidence>
<evidence type="ECO:0000313" key="10">
    <source>
        <dbReference type="Proteomes" id="UP000694255"/>
    </source>
</evidence>
<evidence type="ECO:0000256" key="4">
    <source>
        <dbReference type="ARBA" id="ARBA00022692"/>
    </source>
</evidence>
<dbReference type="Proteomes" id="UP000694255">
    <property type="component" value="Unassembled WGS sequence"/>
</dbReference>
<protein>
    <submittedName>
        <fullName evidence="9">Uncharacterized protein</fullName>
    </submittedName>
</protein>